<reference evidence="4" key="1">
    <citation type="journal article" date="2019" name="Int. J. Syst. Evol. Microbiol.">
        <title>The Global Catalogue of Microorganisms (GCM) 10K type strain sequencing project: providing services to taxonomists for standard genome sequencing and annotation.</title>
        <authorList>
            <consortium name="The Broad Institute Genomics Platform"/>
            <consortium name="The Broad Institute Genome Sequencing Center for Infectious Disease"/>
            <person name="Wu L."/>
            <person name="Ma J."/>
        </authorList>
    </citation>
    <scope>NUCLEOTIDE SEQUENCE [LARGE SCALE GENOMIC DNA]</scope>
    <source>
        <strain evidence="4">KCTC 52344</strain>
    </source>
</reference>
<dbReference type="RefSeq" id="WP_340237449.1">
    <property type="nucleotide sequence ID" value="NZ_JBBEWC010000008.1"/>
</dbReference>
<dbReference type="Proteomes" id="UP001597510">
    <property type="component" value="Unassembled WGS sequence"/>
</dbReference>
<dbReference type="InterPro" id="IPR021257">
    <property type="entry name" value="DUF2809"/>
</dbReference>
<feature type="transmembrane region" description="Helical" evidence="1">
    <location>
        <begin position="7"/>
        <end position="27"/>
    </location>
</feature>
<keyword evidence="1" id="KW-0472">Membrane</keyword>
<feature type="domain" description="ER-bound oxygenase mpaB/mpaB'/Rubber oxygenase catalytic" evidence="2">
    <location>
        <begin position="183"/>
        <end position="287"/>
    </location>
</feature>
<evidence type="ECO:0000313" key="3">
    <source>
        <dbReference type="EMBL" id="MFD2522511.1"/>
    </source>
</evidence>
<dbReference type="Pfam" id="PF10990">
    <property type="entry name" value="DUF2809"/>
    <property type="match status" value="1"/>
</dbReference>
<feature type="transmembrane region" description="Helical" evidence="1">
    <location>
        <begin position="98"/>
        <end position="116"/>
    </location>
</feature>
<organism evidence="3 4">
    <name type="scientific">Emticicia soli</name>
    <dbReference type="NCBI Taxonomy" id="2027878"/>
    <lineage>
        <taxon>Bacteria</taxon>
        <taxon>Pseudomonadati</taxon>
        <taxon>Bacteroidota</taxon>
        <taxon>Cytophagia</taxon>
        <taxon>Cytophagales</taxon>
        <taxon>Leadbetterellaceae</taxon>
        <taxon>Emticicia</taxon>
    </lineage>
</organism>
<evidence type="ECO:0000259" key="2">
    <source>
        <dbReference type="Pfam" id="PF09995"/>
    </source>
</evidence>
<protein>
    <submittedName>
        <fullName evidence="3">DUF2809 domain-containing protein</fullName>
    </submittedName>
</protein>
<evidence type="ECO:0000313" key="4">
    <source>
        <dbReference type="Proteomes" id="UP001597510"/>
    </source>
</evidence>
<feature type="transmembrane region" description="Helical" evidence="1">
    <location>
        <begin position="59"/>
        <end position="78"/>
    </location>
</feature>
<dbReference type="EMBL" id="JBHULC010000021">
    <property type="protein sequence ID" value="MFD2522511.1"/>
    <property type="molecule type" value="Genomic_DNA"/>
</dbReference>
<proteinExistence type="predicted"/>
<keyword evidence="1" id="KW-1133">Transmembrane helix</keyword>
<keyword evidence="4" id="KW-1185">Reference proteome</keyword>
<evidence type="ECO:0000256" key="1">
    <source>
        <dbReference type="SAM" id="Phobius"/>
    </source>
</evidence>
<sequence length="406" mass="47148">MFSFRPKYALLAIAFFVIEVLIAIYVHDSFVRPFVGDYLVVFLVYCFVRAFFNINYLKAAVGVLLFSYLIETLQYFQFVQRVGLAKYKIMAIVLGTSFEWYDMLAYTLGFITIILIEYRRGRSVEIYPKTRHLNTSVMTDFVDKNSIVRKVWSNPDVILFIFAGSAAEFALNKAVDWLYFTGKIPSDPLGRLFSTVRYAQMIVFSDTETAHKTIDKINGIHQGVEQSRGARIPDWAYRDVLYMLVDYSITAYELLERKLEPEEKQELFRVFQEVGQRMGLKDLPQNHESWLPSREKHLQEDLLNGNYTADLFQQYKKHLGTARYLILLECQKLVVPARVSHLLNFGSSFTAKTLLKLYLLSRQLKADKLVKHFLLPAEYSDQIRDLDYNQAAKARQKEAGNLVAQF</sequence>
<comment type="caution">
    <text evidence="3">The sequence shown here is derived from an EMBL/GenBank/DDBJ whole genome shotgun (WGS) entry which is preliminary data.</text>
</comment>
<dbReference type="InterPro" id="IPR018713">
    <property type="entry name" value="MPAB/Lcp_cat_dom"/>
</dbReference>
<name>A0ABW5J9M6_9BACT</name>
<dbReference type="Pfam" id="PF09995">
    <property type="entry name" value="MPAB_Lcp_cat"/>
    <property type="match status" value="1"/>
</dbReference>
<keyword evidence="1" id="KW-0812">Transmembrane</keyword>
<accession>A0ABW5J9M6</accession>
<feature type="transmembrane region" description="Helical" evidence="1">
    <location>
        <begin position="33"/>
        <end position="52"/>
    </location>
</feature>
<gene>
    <name evidence="3" type="ORF">ACFSR2_16555</name>
</gene>